<dbReference type="Gene3D" id="3.10.105.10">
    <property type="entry name" value="Dipeptide-binding Protein, Domain 3"/>
    <property type="match status" value="1"/>
</dbReference>
<dbReference type="Gene3D" id="3.40.190.10">
    <property type="entry name" value="Periplasmic binding protein-like II"/>
    <property type="match status" value="1"/>
</dbReference>
<accession>A0A841I7Z5</accession>
<reference evidence="5 6" key="1">
    <citation type="submission" date="2020-08" db="EMBL/GenBank/DDBJ databases">
        <title>Genomic Encyclopedia of Type Strains, Phase IV (KMG-IV): sequencing the most valuable type-strain genomes for metagenomic binning, comparative biology and taxonomic classification.</title>
        <authorList>
            <person name="Goeker M."/>
        </authorList>
    </citation>
    <scope>NUCLEOTIDE SEQUENCE [LARGE SCALE GENOMIC DNA]</scope>
    <source>
        <strain evidence="5 6">DSM 21458</strain>
    </source>
</reference>
<evidence type="ECO:0000256" key="1">
    <source>
        <dbReference type="ARBA" id="ARBA00005695"/>
    </source>
</evidence>
<dbReference type="InterPro" id="IPR023765">
    <property type="entry name" value="SBP_5_CS"/>
</dbReference>
<sequence>MKKTLMTALLLSAGLAGAQVKNPDTLVTLTFSDWSTFDPAYCYETGCGEVIQNTLETLLFYDGDAPGKYVPMLAAEVPTVANGGISKDGRTYTFKLRKDVKFSDGTPVTAQDVEYSFERMMVYSTDVGPAGLLLEPLLGSAAPVRAGGKVDYEAIDKAVETKGNDTVIFKLAKPFAPFLGIVAGYSSAVYSKDAAVKAGDWSGSAKDWKKFNNAPQGTTPLHKGGVGSGPFVLERYDTGKTVVLKRNDRYWRAPAKLSRVVIQSVNDETTRIQMLRTGDADMAAPRAMSASQLPNLEKLPGVKVSKNPGMNLSAIFMNEKIDGTGSNYLGSGKLDGRGIPSNFFSDKNVRKAFAYSFDYGAFLRDVMQGLAVQQNTVLIKGLTGYNAAAPKYRFDRATAERYFKAAWGGQVWDKGFVVPVFFNSGNTTRQRALEILKRNIESLNPKFRIEVRELQFSQITSQAAAGKMSVWMGGWSADFADVHSFAQPFLDSNGNYPQNMRYKNAKLDKMIADAVAETNPAARTKIYSQIARIGFEDVPMIALMQQTDTYVQRDWVKGRVLNPMYALDYFYTISKK</sequence>
<dbReference type="PROSITE" id="PS01040">
    <property type="entry name" value="SBP_BACTERIAL_5"/>
    <property type="match status" value="1"/>
</dbReference>
<comment type="caution">
    <text evidence="5">The sequence shown here is derived from an EMBL/GenBank/DDBJ whole genome shotgun (WGS) entry which is preliminary data.</text>
</comment>
<protein>
    <submittedName>
        <fullName evidence="5">Peptide/nickel transport system substrate-binding protein</fullName>
    </submittedName>
</protein>
<dbReference type="CDD" id="cd08512">
    <property type="entry name" value="PBP2_NikA_DppA_OppA_like_7"/>
    <property type="match status" value="1"/>
</dbReference>
<dbReference type="InterPro" id="IPR000914">
    <property type="entry name" value="SBP_5_dom"/>
</dbReference>
<feature type="domain" description="Solute-binding protein family 5" evidence="4">
    <location>
        <begin position="69"/>
        <end position="495"/>
    </location>
</feature>
<gene>
    <name evidence="5" type="ORF">HNR42_003385</name>
</gene>
<dbReference type="AlphaFoldDB" id="A0A841I7Z5"/>
<dbReference type="Gene3D" id="3.90.76.10">
    <property type="entry name" value="Dipeptide-binding Protein, Domain 1"/>
    <property type="match status" value="1"/>
</dbReference>
<dbReference type="Pfam" id="PF00496">
    <property type="entry name" value="SBP_bac_5"/>
    <property type="match status" value="1"/>
</dbReference>
<dbReference type="GO" id="GO:0043190">
    <property type="term" value="C:ATP-binding cassette (ABC) transporter complex"/>
    <property type="evidence" value="ECO:0007669"/>
    <property type="project" value="InterPro"/>
</dbReference>
<dbReference type="PIRSF" id="PIRSF002741">
    <property type="entry name" value="MppA"/>
    <property type="match status" value="1"/>
</dbReference>
<evidence type="ECO:0000259" key="4">
    <source>
        <dbReference type="Pfam" id="PF00496"/>
    </source>
</evidence>
<dbReference type="RefSeq" id="WP_183988665.1">
    <property type="nucleotide sequence ID" value="NZ_JACHHG010000017.1"/>
</dbReference>
<proteinExistence type="inferred from homology"/>
<feature type="chain" id="PRO_5032386473" evidence="3">
    <location>
        <begin position="19"/>
        <end position="576"/>
    </location>
</feature>
<dbReference type="GO" id="GO:0042597">
    <property type="term" value="C:periplasmic space"/>
    <property type="evidence" value="ECO:0007669"/>
    <property type="project" value="UniProtKB-ARBA"/>
</dbReference>
<evidence type="ECO:0000313" key="6">
    <source>
        <dbReference type="Proteomes" id="UP000569951"/>
    </source>
</evidence>
<dbReference type="PANTHER" id="PTHR30290:SF34">
    <property type="entry name" value="ABC TRANSPORTER, PERIPLASMIC OLIGO-PEPTIDE BINDING PROTEIN, PUTATIVE-RELATED"/>
    <property type="match status" value="1"/>
</dbReference>
<keyword evidence="6" id="KW-1185">Reference proteome</keyword>
<dbReference type="InterPro" id="IPR039424">
    <property type="entry name" value="SBP_5"/>
</dbReference>
<dbReference type="GO" id="GO:1904680">
    <property type="term" value="F:peptide transmembrane transporter activity"/>
    <property type="evidence" value="ECO:0007669"/>
    <property type="project" value="TreeGrafter"/>
</dbReference>
<dbReference type="PANTHER" id="PTHR30290">
    <property type="entry name" value="PERIPLASMIC BINDING COMPONENT OF ABC TRANSPORTER"/>
    <property type="match status" value="1"/>
</dbReference>
<evidence type="ECO:0000256" key="3">
    <source>
        <dbReference type="SAM" id="SignalP"/>
    </source>
</evidence>
<keyword evidence="2 3" id="KW-0732">Signal</keyword>
<evidence type="ECO:0000256" key="2">
    <source>
        <dbReference type="ARBA" id="ARBA00022729"/>
    </source>
</evidence>
<dbReference type="GO" id="GO:0015833">
    <property type="term" value="P:peptide transport"/>
    <property type="evidence" value="ECO:0007669"/>
    <property type="project" value="TreeGrafter"/>
</dbReference>
<organism evidence="5 6">
    <name type="scientific">Deinobacterium chartae</name>
    <dbReference type="NCBI Taxonomy" id="521158"/>
    <lineage>
        <taxon>Bacteria</taxon>
        <taxon>Thermotogati</taxon>
        <taxon>Deinococcota</taxon>
        <taxon>Deinococci</taxon>
        <taxon>Deinococcales</taxon>
        <taxon>Deinococcaceae</taxon>
        <taxon>Deinobacterium</taxon>
    </lineage>
</organism>
<dbReference type="EMBL" id="JACHHG010000017">
    <property type="protein sequence ID" value="MBB6099925.1"/>
    <property type="molecule type" value="Genomic_DNA"/>
</dbReference>
<feature type="signal peptide" evidence="3">
    <location>
        <begin position="1"/>
        <end position="18"/>
    </location>
</feature>
<dbReference type="Proteomes" id="UP000569951">
    <property type="component" value="Unassembled WGS sequence"/>
</dbReference>
<comment type="similarity">
    <text evidence="1">Belongs to the bacterial solute-binding protein 5 family.</text>
</comment>
<dbReference type="SUPFAM" id="SSF53850">
    <property type="entry name" value="Periplasmic binding protein-like II"/>
    <property type="match status" value="1"/>
</dbReference>
<evidence type="ECO:0000313" key="5">
    <source>
        <dbReference type="EMBL" id="MBB6099925.1"/>
    </source>
</evidence>
<name>A0A841I7Z5_9DEIO</name>
<dbReference type="InterPro" id="IPR030678">
    <property type="entry name" value="Peptide/Ni-bd"/>
</dbReference>